<evidence type="ECO:0000256" key="1">
    <source>
        <dbReference type="SAM" id="Phobius"/>
    </source>
</evidence>
<keyword evidence="1" id="KW-1133">Transmembrane helix</keyword>
<protein>
    <submittedName>
        <fullName evidence="2">Uncharacterized protein</fullName>
    </submittedName>
</protein>
<name>A0A1B0AMJ7_9MUSC</name>
<keyword evidence="1" id="KW-0812">Transmembrane</keyword>
<keyword evidence="3" id="KW-1185">Reference proteome</keyword>
<dbReference type="EnsemblMetazoa" id="GPPI001864-RA">
    <property type="protein sequence ID" value="GPPI001864-PA"/>
    <property type="gene ID" value="GPPI001864"/>
</dbReference>
<dbReference type="VEuPathDB" id="VectorBase:GPPI001864"/>
<dbReference type="AlphaFoldDB" id="A0A1B0AMJ7"/>
<evidence type="ECO:0000313" key="3">
    <source>
        <dbReference type="Proteomes" id="UP000092460"/>
    </source>
</evidence>
<dbReference type="Proteomes" id="UP000092460">
    <property type="component" value="Unassembled WGS sequence"/>
</dbReference>
<sequence>MHLIHNETTLIKNLRKICMREASVLLVIIAFFNVAINIDLKPVISIYESNLLSTRPQLTIYRLDYDSGYQIFAPRRLFCAVTMTDCQLKLNKQK</sequence>
<evidence type="ECO:0000313" key="2">
    <source>
        <dbReference type="EnsemblMetazoa" id="GPPI001864-PA"/>
    </source>
</evidence>
<feature type="transmembrane region" description="Helical" evidence="1">
    <location>
        <begin position="21"/>
        <end position="40"/>
    </location>
</feature>
<organism evidence="2 3">
    <name type="scientific">Glossina palpalis gambiensis</name>
    <dbReference type="NCBI Taxonomy" id="67801"/>
    <lineage>
        <taxon>Eukaryota</taxon>
        <taxon>Metazoa</taxon>
        <taxon>Ecdysozoa</taxon>
        <taxon>Arthropoda</taxon>
        <taxon>Hexapoda</taxon>
        <taxon>Insecta</taxon>
        <taxon>Pterygota</taxon>
        <taxon>Neoptera</taxon>
        <taxon>Endopterygota</taxon>
        <taxon>Diptera</taxon>
        <taxon>Brachycera</taxon>
        <taxon>Muscomorpha</taxon>
        <taxon>Hippoboscoidea</taxon>
        <taxon>Glossinidae</taxon>
        <taxon>Glossina</taxon>
    </lineage>
</organism>
<dbReference type="EMBL" id="JXJN01000466">
    <property type="status" value="NOT_ANNOTATED_CDS"/>
    <property type="molecule type" value="Genomic_DNA"/>
</dbReference>
<dbReference type="EMBL" id="JXJN01000465">
    <property type="status" value="NOT_ANNOTATED_CDS"/>
    <property type="molecule type" value="Genomic_DNA"/>
</dbReference>
<accession>A0A1B0AMJ7</accession>
<reference evidence="2" key="2">
    <citation type="submission" date="2020-05" db="UniProtKB">
        <authorList>
            <consortium name="EnsemblMetazoa"/>
        </authorList>
    </citation>
    <scope>IDENTIFICATION</scope>
    <source>
        <strain evidence="2">IAEA</strain>
    </source>
</reference>
<reference evidence="3" key="1">
    <citation type="submission" date="2015-01" db="EMBL/GenBank/DDBJ databases">
        <authorList>
            <person name="Aksoy S."/>
            <person name="Warren W."/>
            <person name="Wilson R.K."/>
        </authorList>
    </citation>
    <scope>NUCLEOTIDE SEQUENCE [LARGE SCALE GENOMIC DNA]</scope>
    <source>
        <strain evidence="3">IAEA</strain>
    </source>
</reference>
<keyword evidence="1" id="KW-0472">Membrane</keyword>
<proteinExistence type="predicted"/>